<feature type="transmembrane region" description="Helical" evidence="5">
    <location>
        <begin position="176"/>
        <end position="198"/>
    </location>
</feature>
<dbReference type="PANTHER" id="PTHR10989">
    <property type="entry name" value="ANDROGEN-INDUCED PROTEIN 1-RELATED"/>
    <property type="match status" value="1"/>
</dbReference>
<protein>
    <recommendedName>
        <fullName evidence="8">FAR-17a/AIG1-like protein</fullName>
    </recommendedName>
</protein>
<dbReference type="PANTHER" id="PTHR10989:SF16">
    <property type="entry name" value="AT02829P-RELATED"/>
    <property type="match status" value="1"/>
</dbReference>
<evidence type="ECO:0000256" key="3">
    <source>
        <dbReference type="ARBA" id="ARBA00022989"/>
    </source>
</evidence>
<dbReference type="OrthoDB" id="1898221at2759"/>
<dbReference type="GO" id="GO:0016020">
    <property type="term" value="C:membrane"/>
    <property type="evidence" value="ECO:0007669"/>
    <property type="project" value="InterPro"/>
</dbReference>
<feature type="transmembrane region" description="Helical" evidence="5">
    <location>
        <begin position="42"/>
        <end position="62"/>
    </location>
</feature>
<accession>A0A436ZQ41</accession>
<dbReference type="EMBL" id="SAEB01000012">
    <property type="protein sequence ID" value="RVD81028.1"/>
    <property type="molecule type" value="Genomic_DNA"/>
</dbReference>
<reference evidence="6 7" key="1">
    <citation type="submission" date="2019-01" db="EMBL/GenBank/DDBJ databases">
        <title>Intercellular communication is required for trap formation in the nematode-trapping fungus Duddingtonia flagrans.</title>
        <authorList>
            <person name="Youssar L."/>
            <person name="Wernet V."/>
            <person name="Hensel N."/>
            <person name="Hildebrandt H.-G."/>
            <person name="Fischer R."/>
        </authorList>
    </citation>
    <scope>NUCLEOTIDE SEQUENCE [LARGE SCALE GENOMIC DNA]</scope>
    <source>
        <strain evidence="6 7">CBS H-5679</strain>
    </source>
</reference>
<dbReference type="InterPro" id="IPR006838">
    <property type="entry name" value="ADTRP_AIG1"/>
</dbReference>
<dbReference type="Pfam" id="PF04750">
    <property type="entry name" value="Far-17a_AIG1"/>
    <property type="match status" value="1"/>
</dbReference>
<dbReference type="AlphaFoldDB" id="A0A436ZQ41"/>
<feature type="transmembrane region" description="Helical" evidence="5">
    <location>
        <begin position="218"/>
        <end position="239"/>
    </location>
</feature>
<keyword evidence="3 5" id="KW-1133">Transmembrane helix</keyword>
<name>A0A436ZQ41_ARTFL</name>
<feature type="transmembrane region" description="Helical" evidence="5">
    <location>
        <begin position="74"/>
        <end position="96"/>
    </location>
</feature>
<evidence type="ECO:0000313" key="6">
    <source>
        <dbReference type="EMBL" id="RVD81028.1"/>
    </source>
</evidence>
<evidence type="ECO:0000256" key="2">
    <source>
        <dbReference type="ARBA" id="ARBA00022692"/>
    </source>
</evidence>
<evidence type="ECO:0000313" key="7">
    <source>
        <dbReference type="Proteomes" id="UP000283090"/>
    </source>
</evidence>
<sequence>MASTGDILTEKVKDAGKAATSAMAPIIERHPLQRLESPSRTVSAAIHILGIANFVGCFRHLVNFPTHINDSTGWHFQYLTIIGLTLATITFVLGLLSDILLSPKLFAYKNLFSVCGAPMEILISLLYWGISSIDRRLVVPPEIHTEFWTDLMFHLFPALLMFLDLVLLSPPWTIKALPAFGLSGTIAVGYWMWVNYCYSYNGFYPYPIFELLDTPKRAMLFGGSAVTMAVMTLVLKWAYGSLNGVDGLEVAGTPYMPKDKKKI</sequence>
<feature type="transmembrane region" description="Helical" evidence="5">
    <location>
        <begin position="151"/>
        <end position="169"/>
    </location>
</feature>
<keyword evidence="2 5" id="KW-0812">Transmembrane</keyword>
<evidence type="ECO:0000256" key="1">
    <source>
        <dbReference type="ARBA" id="ARBA00004127"/>
    </source>
</evidence>
<dbReference type="VEuPathDB" id="FungiDB:DFL_008906"/>
<feature type="transmembrane region" description="Helical" evidence="5">
    <location>
        <begin position="108"/>
        <end position="131"/>
    </location>
</feature>
<organism evidence="6 7">
    <name type="scientific">Arthrobotrys flagrans</name>
    <name type="common">Nematode-trapping fungus</name>
    <name type="synonym">Trichothecium flagrans</name>
    <dbReference type="NCBI Taxonomy" id="97331"/>
    <lineage>
        <taxon>Eukaryota</taxon>
        <taxon>Fungi</taxon>
        <taxon>Dikarya</taxon>
        <taxon>Ascomycota</taxon>
        <taxon>Pezizomycotina</taxon>
        <taxon>Orbiliomycetes</taxon>
        <taxon>Orbiliales</taxon>
        <taxon>Orbiliaceae</taxon>
        <taxon>Arthrobotrys</taxon>
    </lineage>
</organism>
<dbReference type="GO" id="GO:0012505">
    <property type="term" value="C:endomembrane system"/>
    <property type="evidence" value="ECO:0007669"/>
    <property type="project" value="UniProtKB-SubCell"/>
</dbReference>
<dbReference type="STRING" id="97331.A0A436ZQ41"/>
<evidence type="ECO:0000256" key="5">
    <source>
        <dbReference type="SAM" id="Phobius"/>
    </source>
</evidence>
<comment type="subcellular location">
    <subcellularLocation>
        <location evidence="1">Endomembrane system</location>
        <topology evidence="1">Multi-pass membrane protein</topology>
    </subcellularLocation>
</comment>
<dbReference type="RefSeq" id="XP_067486572.1">
    <property type="nucleotide sequence ID" value="XM_067638710.1"/>
</dbReference>
<comment type="caution">
    <text evidence="6">The sequence shown here is derived from an EMBL/GenBank/DDBJ whole genome shotgun (WGS) entry which is preliminary data.</text>
</comment>
<proteinExistence type="predicted"/>
<evidence type="ECO:0008006" key="8">
    <source>
        <dbReference type="Google" id="ProtNLM"/>
    </source>
</evidence>
<dbReference type="Proteomes" id="UP000283090">
    <property type="component" value="Unassembled WGS sequence"/>
</dbReference>
<keyword evidence="4 5" id="KW-0472">Membrane</keyword>
<gene>
    <name evidence="6" type="ORF">DFL_008906</name>
</gene>
<dbReference type="GeneID" id="93591217"/>
<evidence type="ECO:0000256" key="4">
    <source>
        <dbReference type="ARBA" id="ARBA00023136"/>
    </source>
</evidence>
<keyword evidence="7" id="KW-1185">Reference proteome</keyword>